<keyword evidence="3" id="KW-0547">Nucleotide-binding</keyword>
<dbReference type="PANTHER" id="PTHR24221">
    <property type="entry name" value="ATP-BINDING CASSETTE SUB-FAMILY B"/>
    <property type="match status" value="1"/>
</dbReference>
<dbReference type="Proteomes" id="UP000678513">
    <property type="component" value="Chromosome"/>
</dbReference>
<organism evidence="11 12">
    <name type="scientific">Arachnia rubra</name>
    <dbReference type="NCBI Taxonomy" id="1547448"/>
    <lineage>
        <taxon>Bacteria</taxon>
        <taxon>Bacillati</taxon>
        <taxon>Actinomycetota</taxon>
        <taxon>Actinomycetes</taxon>
        <taxon>Propionibacteriales</taxon>
        <taxon>Propionibacteriaceae</taxon>
        <taxon>Arachnia</taxon>
    </lineage>
</organism>
<dbReference type="Gene3D" id="1.20.1560.10">
    <property type="entry name" value="ABC transporter type 1, transmembrane domain"/>
    <property type="match status" value="2"/>
</dbReference>
<feature type="domain" description="ABC transmembrane type-1" evidence="10">
    <location>
        <begin position="37"/>
        <end position="320"/>
    </location>
</feature>
<feature type="transmembrane region" description="Helical" evidence="8">
    <location>
        <begin position="263"/>
        <end position="289"/>
    </location>
</feature>
<dbReference type="PROSITE" id="PS50893">
    <property type="entry name" value="ABC_TRANSPORTER_2"/>
    <property type="match status" value="1"/>
</dbReference>
<evidence type="ECO:0000256" key="3">
    <source>
        <dbReference type="ARBA" id="ARBA00022741"/>
    </source>
</evidence>
<dbReference type="EMBL" id="CP072384">
    <property type="protein sequence ID" value="QUC07858.1"/>
    <property type="molecule type" value="Genomic_DNA"/>
</dbReference>
<evidence type="ECO:0000256" key="7">
    <source>
        <dbReference type="SAM" id="MobiDB-lite"/>
    </source>
</evidence>
<dbReference type="InterPro" id="IPR036640">
    <property type="entry name" value="ABC1_TM_sf"/>
</dbReference>
<evidence type="ECO:0000256" key="8">
    <source>
        <dbReference type="SAM" id="Phobius"/>
    </source>
</evidence>
<feature type="transmembrane region" description="Helical" evidence="8">
    <location>
        <begin position="796"/>
        <end position="813"/>
    </location>
</feature>
<dbReference type="SMART" id="SM00382">
    <property type="entry name" value="AAA"/>
    <property type="match status" value="2"/>
</dbReference>
<dbReference type="GO" id="GO:0005524">
    <property type="term" value="F:ATP binding"/>
    <property type="evidence" value="ECO:0007669"/>
    <property type="project" value="UniProtKB-KW"/>
</dbReference>
<dbReference type="InterPro" id="IPR039421">
    <property type="entry name" value="Type_1_exporter"/>
</dbReference>
<feature type="transmembrane region" description="Helical" evidence="8">
    <location>
        <begin position="661"/>
        <end position="683"/>
    </location>
</feature>
<feature type="domain" description="ABC transporter" evidence="9">
    <location>
        <begin position="353"/>
        <end position="587"/>
    </location>
</feature>
<name>A0ABX7Y537_9ACTN</name>
<feature type="transmembrane region" description="Helical" evidence="8">
    <location>
        <begin position="771"/>
        <end position="790"/>
    </location>
</feature>
<keyword evidence="6 8" id="KW-0472">Membrane</keyword>
<feature type="transmembrane region" description="Helical" evidence="8">
    <location>
        <begin position="180"/>
        <end position="198"/>
    </location>
</feature>
<evidence type="ECO:0000313" key="11">
    <source>
        <dbReference type="EMBL" id="QUC07858.1"/>
    </source>
</evidence>
<keyword evidence="5 8" id="KW-1133">Transmembrane helix</keyword>
<comment type="subcellular location">
    <subcellularLocation>
        <location evidence="1">Cell membrane</location>
        <topology evidence="1">Multi-pass membrane protein</topology>
    </subcellularLocation>
</comment>
<dbReference type="InterPro" id="IPR003439">
    <property type="entry name" value="ABC_transporter-like_ATP-bd"/>
</dbReference>
<feature type="region of interest" description="Disordered" evidence="7">
    <location>
        <begin position="600"/>
        <end position="622"/>
    </location>
</feature>
<protein>
    <submittedName>
        <fullName evidence="11">ABC transporter ATP-binding protein</fullName>
    </submittedName>
</protein>
<feature type="region of interest" description="Disordered" evidence="7">
    <location>
        <begin position="1"/>
        <end position="22"/>
    </location>
</feature>
<keyword evidence="12" id="KW-1185">Reference proteome</keyword>
<keyword evidence="2 8" id="KW-0812">Transmembrane</keyword>
<sequence length="1075" mass="116367">MRAASDQRTPDSTGAPSPRSSSNSVKAIILRRQASLVLSAALAIAGALAGLIPYVVVYFVANELFLSEQVDRDRLLSLGLWAGAAVIAEILCKAFANAVSHTAAYRILADLRLALAERLSRMPLGRVQVRSSGHLRKVLQDDVEQLELGLSHAIPDIAAAIAVPLASLIVMFVISWPVASAALAVVLLSVVLVAWGVARSAGVAESESGIKEHLNTAVISFLRGMKVIRGFLPGKTSFAATDDAIAASEQIENTKMQRGKWQAVASTVLTTSAVLFVLPTGLWCVHAGYLTPSALIFFLLVGTGFAQPLMSLMISMAVLQYQIEAGLKNISEILDEPDLPSPEHPEVPEDFSIDIHDVSFAYEDGPTVLHEINLNIPEGTSLALVGPSGGGKSTLLGLLARFYDVNSGSLRLGGVDLRDMDPVALMQRVAYVQQDEYIFAGTLWENIRMARPEATDEEITSAAEQARVGEFVGELDNGWRTVLPAGGGRLSGGQRQRISIARAILKGASVILLDEATAFLDPESEAAVTKALAELRSRTTMITVAHRLGTVTDYDQIAFLAEGRITATGTHEELLQHCPDYAQLWASFQQARGWRITKSAQEPGAGETQEAKASAGALKPGDDTTTTWENTRVVGLKNMKPIRQWLHLLGEQRSSLWRKGLVWIIADGMLTSSPLVVTLFALLEVLSGQVGADMWWRYGLILLAIFIVRWLVGVGLATVWWPTTNNVITHLRQSILTHLRRIPLGKYDRLDVGQTATLLVADLPLIDFVNLPAKVIVSLLQPLLAMTILLILDWRLALAALAGLPVFFLLLWLSDRTQNRILGEVTQARSNASSELLELVQGTAVLRANPDAPQAKKYRDSVEALRRASVAMAIQTSPLHSLASVVLELGFAALVMVVCYGSVNGDMSNMVALLGLVISLNLYRPYQELMDLSTYRHLQGHIVNRISQIWDIELLSEGNLETPPGEATVTFNHVSFAYLDNQEVLRDATLMARTGEITALIGPSGAGKSTIANLVARFWDVGSGSVRIGDADVRDLTSVGLASQVTAVYQDVYLFPGTIRENLCLGNDMPDARLE</sequence>
<feature type="domain" description="ABC transmembrane type-1" evidence="10">
    <location>
        <begin position="660"/>
        <end position="934"/>
    </location>
</feature>
<dbReference type="Pfam" id="PF00664">
    <property type="entry name" value="ABC_membrane"/>
    <property type="match status" value="2"/>
</dbReference>
<evidence type="ECO:0000256" key="6">
    <source>
        <dbReference type="ARBA" id="ARBA00023136"/>
    </source>
</evidence>
<dbReference type="SUPFAM" id="SSF90123">
    <property type="entry name" value="ABC transporter transmembrane region"/>
    <property type="match status" value="2"/>
</dbReference>
<evidence type="ECO:0000259" key="10">
    <source>
        <dbReference type="PROSITE" id="PS50929"/>
    </source>
</evidence>
<dbReference type="PROSITE" id="PS50929">
    <property type="entry name" value="ABC_TM1F"/>
    <property type="match status" value="2"/>
</dbReference>
<evidence type="ECO:0000313" key="12">
    <source>
        <dbReference type="Proteomes" id="UP000678513"/>
    </source>
</evidence>
<dbReference type="SUPFAM" id="SSF52540">
    <property type="entry name" value="P-loop containing nucleoside triphosphate hydrolases"/>
    <property type="match status" value="2"/>
</dbReference>
<dbReference type="PROSITE" id="PS00211">
    <property type="entry name" value="ABC_TRANSPORTER_1"/>
    <property type="match status" value="1"/>
</dbReference>
<evidence type="ECO:0000259" key="9">
    <source>
        <dbReference type="PROSITE" id="PS50893"/>
    </source>
</evidence>
<evidence type="ECO:0000256" key="2">
    <source>
        <dbReference type="ARBA" id="ARBA00022692"/>
    </source>
</evidence>
<feature type="transmembrane region" description="Helical" evidence="8">
    <location>
        <begin position="295"/>
        <end position="319"/>
    </location>
</feature>
<dbReference type="Gene3D" id="3.40.50.300">
    <property type="entry name" value="P-loop containing nucleotide triphosphate hydrolases"/>
    <property type="match status" value="2"/>
</dbReference>
<reference evidence="11 12" key="1">
    <citation type="submission" date="2021-03" db="EMBL/GenBank/DDBJ databases">
        <title>Human Oral Microbial Genomes.</title>
        <authorList>
            <person name="Johnston C.D."/>
            <person name="Chen T."/>
            <person name="Dewhirst F.E."/>
        </authorList>
    </citation>
    <scope>NUCLEOTIDE SEQUENCE [LARGE SCALE GENOMIC DNA]</scope>
    <source>
        <strain evidence="11 12">DSMZ 100122</strain>
    </source>
</reference>
<feature type="transmembrane region" description="Helical" evidence="8">
    <location>
        <begin position="36"/>
        <end position="60"/>
    </location>
</feature>
<feature type="transmembrane region" description="Helical" evidence="8">
    <location>
        <begin position="80"/>
        <end position="99"/>
    </location>
</feature>
<accession>A0ABX7Y537</accession>
<evidence type="ECO:0000256" key="1">
    <source>
        <dbReference type="ARBA" id="ARBA00004651"/>
    </source>
</evidence>
<dbReference type="InterPro" id="IPR027417">
    <property type="entry name" value="P-loop_NTPase"/>
</dbReference>
<dbReference type="Pfam" id="PF00005">
    <property type="entry name" value="ABC_tran"/>
    <property type="match status" value="2"/>
</dbReference>
<dbReference type="InterPro" id="IPR017871">
    <property type="entry name" value="ABC_transporter-like_CS"/>
</dbReference>
<evidence type="ECO:0000256" key="5">
    <source>
        <dbReference type="ARBA" id="ARBA00022989"/>
    </source>
</evidence>
<dbReference type="PANTHER" id="PTHR24221:SF654">
    <property type="entry name" value="ATP-BINDING CASSETTE SUB-FAMILY B MEMBER 6"/>
    <property type="match status" value="1"/>
</dbReference>
<proteinExistence type="predicted"/>
<gene>
    <name evidence="11" type="ORF">J5A65_13205</name>
</gene>
<feature type="transmembrane region" description="Helical" evidence="8">
    <location>
        <begin position="695"/>
        <end position="721"/>
    </location>
</feature>
<evidence type="ECO:0000256" key="4">
    <source>
        <dbReference type="ARBA" id="ARBA00022840"/>
    </source>
</evidence>
<feature type="transmembrane region" description="Helical" evidence="8">
    <location>
        <begin position="157"/>
        <end position="174"/>
    </location>
</feature>
<dbReference type="InterPro" id="IPR011527">
    <property type="entry name" value="ABC1_TM_dom"/>
</dbReference>
<feature type="transmembrane region" description="Helical" evidence="8">
    <location>
        <begin position="882"/>
        <end position="903"/>
    </location>
</feature>
<dbReference type="InterPro" id="IPR003593">
    <property type="entry name" value="AAA+_ATPase"/>
</dbReference>
<keyword evidence="4 11" id="KW-0067">ATP-binding</keyword>